<name>A0A813VAM3_9BILA</name>
<protein>
    <submittedName>
        <fullName evidence="1">Uncharacterized protein</fullName>
    </submittedName>
</protein>
<evidence type="ECO:0000313" key="1">
    <source>
        <dbReference type="EMBL" id="CAF0840622.1"/>
    </source>
</evidence>
<dbReference type="Proteomes" id="UP000663845">
    <property type="component" value="Unassembled WGS sequence"/>
</dbReference>
<reference evidence="1" key="1">
    <citation type="submission" date="2021-02" db="EMBL/GenBank/DDBJ databases">
        <authorList>
            <person name="Nowell W R."/>
        </authorList>
    </citation>
    <scope>NUCLEOTIDE SEQUENCE</scope>
</reference>
<dbReference type="AlphaFoldDB" id="A0A813VAM3"/>
<comment type="caution">
    <text evidence="1">The sequence shown here is derived from an EMBL/GenBank/DDBJ whole genome shotgun (WGS) entry which is preliminary data.</text>
</comment>
<evidence type="ECO:0000313" key="2">
    <source>
        <dbReference type="Proteomes" id="UP000663845"/>
    </source>
</evidence>
<proteinExistence type="predicted"/>
<sequence>MTITDNSNTTRNVDATLTYSKALPSTSASEHWFISINESSDGKREQNFTTEDVQTTIHECILFAEDDNNTLIIDEEDAAIAVWKLDII</sequence>
<dbReference type="EMBL" id="CAJNOG010000048">
    <property type="protein sequence ID" value="CAF0840622.1"/>
    <property type="molecule type" value="Genomic_DNA"/>
</dbReference>
<accession>A0A813VAM3</accession>
<gene>
    <name evidence="1" type="ORF">JYZ213_LOCUS7340</name>
</gene>
<organism evidence="1 2">
    <name type="scientific">Adineta steineri</name>
    <dbReference type="NCBI Taxonomy" id="433720"/>
    <lineage>
        <taxon>Eukaryota</taxon>
        <taxon>Metazoa</taxon>
        <taxon>Spiralia</taxon>
        <taxon>Gnathifera</taxon>
        <taxon>Rotifera</taxon>
        <taxon>Eurotatoria</taxon>
        <taxon>Bdelloidea</taxon>
        <taxon>Adinetida</taxon>
        <taxon>Adinetidae</taxon>
        <taxon>Adineta</taxon>
    </lineage>
</organism>